<feature type="transmembrane region" description="Helical" evidence="1">
    <location>
        <begin position="158"/>
        <end position="181"/>
    </location>
</feature>
<comment type="caution">
    <text evidence="2">The sequence shown here is derived from an EMBL/GenBank/DDBJ whole genome shotgun (WGS) entry which is preliminary data.</text>
</comment>
<feature type="transmembrane region" description="Helical" evidence="1">
    <location>
        <begin position="268"/>
        <end position="287"/>
    </location>
</feature>
<dbReference type="InterPro" id="IPR010721">
    <property type="entry name" value="UstE-like"/>
</dbReference>
<keyword evidence="1" id="KW-0812">Transmembrane</keyword>
<evidence type="ECO:0000313" key="2">
    <source>
        <dbReference type="EMBL" id="ORY82042.1"/>
    </source>
</evidence>
<dbReference type="GeneID" id="63784400"/>
<reference evidence="2 3" key="1">
    <citation type="submission" date="2016-07" db="EMBL/GenBank/DDBJ databases">
        <title>Pervasive Adenine N6-methylation of Active Genes in Fungi.</title>
        <authorList>
            <consortium name="DOE Joint Genome Institute"/>
            <person name="Mondo S.J."/>
            <person name="Dannebaum R.O."/>
            <person name="Kuo R.C."/>
            <person name="Labutti K."/>
            <person name="Haridas S."/>
            <person name="Kuo A."/>
            <person name="Salamov A."/>
            <person name="Ahrendt S.R."/>
            <person name="Lipzen A."/>
            <person name="Sullivan W."/>
            <person name="Andreopoulos W.B."/>
            <person name="Clum A."/>
            <person name="Lindquist E."/>
            <person name="Daum C."/>
            <person name="Ramamoorthy G.K."/>
            <person name="Gryganskyi A."/>
            <person name="Culley D."/>
            <person name="Magnuson J.K."/>
            <person name="James T.Y."/>
            <person name="O'Malley M.A."/>
            <person name="Stajich J.E."/>
            <person name="Spatafora J.W."/>
            <person name="Visel A."/>
            <person name="Grigoriev I.V."/>
        </authorList>
    </citation>
    <scope>NUCLEOTIDE SEQUENCE [LARGE SCALE GENOMIC DNA]</scope>
    <source>
        <strain evidence="2 3">12-1054</strain>
    </source>
</reference>
<keyword evidence="1" id="KW-0472">Membrane</keyword>
<keyword evidence="1" id="KW-1133">Transmembrane helix</keyword>
<feature type="transmembrane region" description="Helical" evidence="1">
    <location>
        <begin position="102"/>
        <end position="121"/>
    </location>
</feature>
<dbReference type="PANTHER" id="PTHR32251">
    <property type="entry name" value="3-OXO-5-ALPHA-STEROID 4-DEHYDROGENASE"/>
    <property type="match status" value="1"/>
</dbReference>
<evidence type="ECO:0000256" key="1">
    <source>
        <dbReference type="SAM" id="Phobius"/>
    </source>
</evidence>
<accession>A0A1Y2FDP9</accession>
<dbReference type="Pfam" id="PF06966">
    <property type="entry name" value="DUF1295"/>
    <property type="match status" value="1"/>
</dbReference>
<feature type="transmembrane region" description="Helical" evidence="1">
    <location>
        <begin position="78"/>
        <end position="96"/>
    </location>
</feature>
<feature type="transmembrane region" description="Helical" evidence="1">
    <location>
        <begin position="48"/>
        <end position="66"/>
    </location>
</feature>
<keyword evidence="3" id="KW-1185">Reference proteome</keyword>
<dbReference type="Gene3D" id="1.20.120.1630">
    <property type="match status" value="1"/>
</dbReference>
<feature type="transmembrane region" description="Helical" evidence="1">
    <location>
        <begin position="193"/>
        <end position="211"/>
    </location>
</feature>
<name>A0A1Y2FDP9_PROLT</name>
<evidence type="ECO:0008006" key="4">
    <source>
        <dbReference type="Google" id="ProtNLM"/>
    </source>
</evidence>
<dbReference type="EMBL" id="MCFI01000010">
    <property type="protein sequence ID" value="ORY82042.1"/>
    <property type="molecule type" value="Genomic_DNA"/>
</dbReference>
<evidence type="ECO:0000313" key="3">
    <source>
        <dbReference type="Proteomes" id="UP000193685"/>
    </source>
</evidence>
<dbReference type="OrthoDB" id="201504at2759"/>
<dbReference type="AlphaFoldDB" id="A0A1Y2FDP9"/>
<proteinExistence type="predicted"/>
<sequence length="345" mass="39962">MPLLYALSDAASFNTTVRPFLKPDLLNLEDVVFSAGSLWRFYLECNPAVFAFLLCIFNAVLVYTVSEVSRNYSQVDRLWSILPTTYQLHFVIRGYFTGTGKHGLLAPRIWIMFLLEFIWTVRLTRNYARKGGYKWDAEDYRWATVRANLPLARLTWPLLNLFFIAIAQNILLMMLAMPGYIVLLVGSERALCWADVLLLECIIFLLGIQLYSDDTQLRYQEGKNHHRDGTATIDNTYREFSPAELERGFVTKGFWAYSRHPAFLCEQLIWLCVYLYSVVATGVWFNWTGWGALSLAILFQASTILTERISAGKYPQYKDYQARVGMLIPFPGYQWDEAKYTKKQK</sequence>
<dbReference type="Proteomes" id="UP000193685">
    <property type="component" value="Unassembled WGS sequence"/>
</dbReference>
<dbReference type="GO" id="GO:0016020">
    <property type="term" value="C:membrane"/>
    <property type="evidence" value="ECO:0007669"/>
    <property type="project" value="TreeGrafter"/>
</dbReference>
<gene>
    <name evidence="2" type="ORF">BCR37DRAFT_347844</name>
</gene>
<dbReference type="RefSeq" id="XP_040725176.1">
    <property type="nucleotide sequence ID" value="XM_040867801.1"/>
</dbReference>
<protein>
    <recommendedName>
        <fullName evidence="4">Steroid 5-alpha reductase C-terminal domain-containing protein</fullName>
    </recommendedName>
</protein>
<organism evidence="2 3">
    <name type="scientific">Protomyces lactucae-debilis</name>
    <dbReference type="NCBI Taxonomy" id="2754530"/>
    <lineage>
        <taxon>Eukaryota</taxon>
        <taxon>Fungi</taxon>
        <taxon>Dikarya</taxon>
        <taxon>Ascomycota</taxon>
        <taxon>Taphrinomycotina</taxon>
        <taxon>Taphrinomycetes</taxon>
        <taxon>Taphrinales</taxon>
        <taxon>Protomycetaceae</taxon>
        <taxon>Protomyces</taxon>
    </lineage>
</organism>
<dbReference type="PANTHER" id="PTHR32251:SF23">
    <property type="entry name" value="3-OXO-5-ALPHA-STEROID 4-DEHYDROGENASE (DUF1295)"/>
    <property type="match status" value="1"/>
</dbReference>
<dbReference type="OMA" id="WRKGGYQ"/>